<protein>
    <submittedName>
        <fullName evidence="1">Uncharacterized protein</fullName>
    </submittedName>
</protein>
<comment type="caution">
    <text evidence="1">The sequence shown here is derived from an EMBL/GenBank/DDBJ whole genome shotgun (WGS) entry which is preliminary data.</text>
</comment>
<gene>
    <name evidence="1" type="ORF">SDC9_152308</name>
</gene>
<accession>A0A645ESQ8</accession>
<sequence>MAGKGFAGVIQHALDQTQQLFFVERLLDEVQCAFLHGVHSHGHIAVTGDEDDGQRRLALDQTVLQFQTGHAAHADVNDQTGDFTRVVAGQKRFSRIKATHTVVFAFQQPLQGITYRFVVVYDVDGAFFRDQTHSIVLGVGVATDSVVASAVVFSGSQKENRHPVTSVPL</sequence>
<name>A0A645ESQ8_9ZZZZ</name>
<evidence type="ECO:0000313" key="1">
    <source>
        <dbReference type="EMBL" id="MPN05058.1"/>
    </source>
</evidence>
<reference evidence="1" key="1">
    <citation type="submission" date="2019-08" db="EMBL/GenBank/DDBJ databases">
        <authorList>
            <person name="Kucharzyk K."/>
            <person name="Murdoch R.W."/>
            <person name="Higgins S."/>
            <person name="Loffler F."/>
        </authorList>
    </citation>
    <scope>NUCLEOTIDE SEQUENCE</scope>
</reference>
<proteinExistence type="predicted"/>
<dbReference type="AlphaFoldDB" id="A0A645ESQ8"/>
<dbReference type="EMBL" id="VSSQ01050960">
    <property type="protein sequence ID" value="MPN05058.1"/>
    <property type="molecule type" value="Genomic_DNA"/>
</dbReference>
<organism evidence="1">
    <name type="scientific">bioreactor metagenome</name>
    <dbReference type="NCBI Taxonomy" id="1076179"/>
    <lineage>
        <taxon>unclassified sequences</taxon>
        <taxon>metagenomes</taxon>
        <taxon>ecological metagenomes</taxon>
    </lineage>
</organism>